<dbReference type="Pfam" id="PF00018">
    <property type="entry name" value="SH3_1"/>
    <property type="match status" value="3"/>
</dbReference>
<feature type="region of interest" description="Disordered" evidence="1">
    <location>
        <begin position="479"/>
        <end position="506"/>
    </location>
</feature>
<dbReference type="Pfam" id="PF14604">
    <property type="entry name" value="SH3_9"/>
    <property type="match status" value="2"/>
</dbReference>
<organism evidence="2 3">
    <name type="scientific">Owenia fusiformis</name>
    <name type="common">Polychaete worm</name>
    <dbReference type="NCBI Taxonomy" id="6347"/>
    <lineage>
        <taxon>Eukaryota</taxon>
        <taxon>Metazoa</taxon>
        <taxon>Spiralia</taxon>
        <taxon>Lophotrochozoa</taxon>
        <taxon>Annelida</taxon>
        <taxon>Polychaeta</taxon>
        <taxon>Sedentaria</taxon>
        <taxon>Canalipalpata</taxon>
        <taxon>Sabellida</taxon>
        <taxon>Oweniida</taxon>
        <taxon>Oweniidae</taxon>
        <taxon>Owenia</taxon>
    </lineage>
</organism>
<feature type="compositionally biased region" description="Pro residues" evidence="1">
    <location>
        <begin position="50"/>
        <end position="66"/>
    </location>
</feature>
<gene>
    <name evidence="2" type="ORF">OFUS_LOCUS3708</name>
</gene>
<feature type="compositionally biased region" description="Pro residues" evidence="1">
    <location>
        <begin position="683"/>
        <end position="696"/>
    </location>
</feature>
<protein>
    <submittedName>
        <fullName evidence="2">Uncharacterized protein</fullName>
    </submittedName>
</protein>
<feature type="compositionally biased region" description="Basic residues" evidence="1">
    <location>
        <begin position="542"/>
        <end position="556"/>
    </location>
</feature>
<dbReference type="InterPro" id="IPR050384">
    <property type="entry name" value="Endophilin_SH3RF"/>
</dbReference>
<dbReference type="AlphaFoldDB" id="A0A8J1XL35"/>
<dbReference type="Gene3D" id="2.30.30.40">
    <property type="entry name" value="SH3 Domains"/>
    <property type="match status" value="5"/>
</dbReference>
<dbReference type="PANTHER" id="PTHR14167:SF48">
    <property type="entry name" value="SH3 DOMAIN-CONTAINING PROTEIN 19"/>
    <property type="match status" value="1"/>
</dbReference>
<dbReference type="Proteomes" id="UP000749559">
    <property type="component" value="Unassembled WGS sequence"/>
</dbReference>
<dbReference type="PROSITE" id="PS50002">
    <property type="entry name" value="SH3"/>
    <property type="match status" value="5"/>
</dbReference>
<keyword evidence="3" id="KW-1185">Reference proteome</keyword>
<feature type="compositionally biased region" description="Polar residues" evidence="1">
    <location>
        <begin position="1086"/>
        <end position="1104"/>
    </location>
</feature>
<dbReference type="PRINTS" id="PR00499">
    <property type="entry name" value="P67PHOX"/>
</dbReference>
<proteinExistence type="predicted"/>
<comment type="caution">
    <text evidence="2">The sequence shown here is derived from an EMBL/GenBank/DDBJ whole genome shotgun (WGS) entry which is preliminary data.</text>
</comment>
<dbReference type="PRINTS" id="PR00452">
    <property type="entry name" value="SH3DOMAIN"/>
</dbReference>
<feature type="compositionally biased region" description="Pro residues" evidence="1">
    <location>
        <begin position="132"/>
        <end position="150"/>
    </location>
</feature>
<dbReference type="SUPFAM" id="SSF50044">
    <property type="entry name" value="SH3-domain"/>
    <property type="match status" value="5"/>
</dbReference>
<dbReference type="PANTHER" id="PTHR14167">
    <property type="entry name" value="SH3 DOMAIN-CONTAINING"/>
    <property type="match status" value="1"/>
</dbReference>
<feature type="region of interest" description="Disordered" evidence="1">
    <location>
        <begin position="531"/>
        <end position="629"/>
    </location>
</feature>
<feature type="compositionally biased region" description="Polar residues" evidence="1">
    <location>
        <begin position="195"/>
        <end position="206"/>
    </location>
</feature>
<sequence length="1182" mass="128646">MYNSKSLSSTTTKMTEEGGHLPSSLNKRHSGATSNDEGESKVERVVPKVPSRPAPPPHRPAPPPISRPKQEPIIPSSNAGAAKPPGKRRLEITVLDARPMSEVGFRSTPAKPPKSPESPVGSREPVIAPTPASRPVPSARPTPAPRPQPAKRPATNKKPAIPDQPPPPYVQAMLTSIPTNKPNLAPVRPVPPRLDQSSNTSPNSQGLEGASGPLVDARANVSEKPKPLPKRPMSVFGDLSQAKPISRPPVPAHRPKSMVIRSNVDLVDLSDPEPPIPRLRTTSLDKSEPFIEDQPKTSRPFRPTIIRPLKPGKQTEPKGEDDVKRQDDPSGHDTESLKNETKDSDFEKHADKPAILKPKPAISAKPSISSPPPVSPKPKSLSPPLVSPKPQSPVSTSAHDDIDSEFFTPPQSPSSSPRQSQSPEQSPKTLTNVKDLTPSPKSETDKDKTEINEKPEIAKDEIKNSFVAKLKPTVVAPPIGSKEWLESGGVSKNDAIPDMPNGNEDTMSVKNKVEAFQSNLPHLDEQVSSLDQLAKTYEPPKLKRPTIIRPKAKARSRSPSPKRTEIDSKPEKNEAAVIETENIEKKTEPPPKPSRLNAGPPPRPKARPKSMIVLSEKNKNANNDNYEEPVTGVLVDIALSSDGESKQENLKPSVTEVSVDDAGNEKASPEKEAPGSPGKKVPPARPGGPPPKPPSPLNAKPKQFKLQRSLSEKSSGPMKAKGPPALPERPGPEHPLFHYVATGPRGVALFDYEAQQSDEISFQVGDVVLLIRKIDPFWYYGKVKNKEGLFPTNFVEVVEQLPKEEKEDTEAVKIQAEKTTTPTASDQISGPRCMARFDFEGENDSDLSFMENDVIKLMERSGDEWLKGELNGKTGLFPVTFVEIIEDLPTNEGANPDQQESAAIHALDQALTAWDDDPPVVGDKGGDQSIANMKASEKNNDLFKKDGHIVMKTLFDFDGENGELTFKAGDEISVINQVNSDWLTGKIGGTTGIFPASFIGDIPENLPSCDNNTAPPFEEDVNKKEVQYYAIATFPFEAQSDSDLSFNTGDRIAVNEQIDDDWLSGTIGSRSGVFPKNFVEIEKTSPQETSPSSGLIRTSSNSRIKTPERPIVTPQGRVVYDFTAEAEGELSMSVGQTVYLLEHVNAEWMKGTIDNDTGNFPVNYIEIITPLPESPKPDEYKI</sequence>
<dbReference type="InterPro" id="IPR001452">
    <property type="entry name" value="SH3_domain"/>
</dbReference>
<evidence type="ECO:0000313" key="2">
    <source>
        <dbReference type="EMBL" id="CAH1776541.1"/>
    </source>
</evidence>
<evidence type="ECO:0000313" key="3">
    <source>
        <dbReference type="Proteomes" id="UP000749559"/>
    </source>
</evidence>
<feature type="compositionally biased region" description="Basic and acidic residues" evidence="1">
    <location>
        <begin position="283"/>
        <end position="296"/>
    </location>
</feature>
<feature type="compositionally biased region" description="Basic and acidic residues" evidence="1">
    <location>
        <begin position="562"/>
        <end position="574"/>
    </location>
</feature>
<reference evidence="2" key="1">
    <citation type="submission" date="2022-03" db="EMBL/GenBank/DDBJ databases">
        <authorList>
            <person name="Martin C."/>
        </authorList>
    </citation>
    <scope>NUCLEOTIDE SEQUENCE</scope>
</reference>
<feature type="compositionally biased region" description="Low complexity" evidence="1">
    <location>
        <begin position="355"/>
        <end position="368"/>
    </location>
</feature>
<name>A0A8J1XL35_OWEFU</name>
<feature type="compositionally biased region" description="Low complexity" evidence="1">
    <location>
        <begin position="1"/>
        <end position="13"/>
    </location>
</feature>
<dbReference type="OrthoDB" id="27823at2759"/>
<feature type="compositionally biased region" description="Low complexity" evidence="1">
    <location>
        <begin position="413"/>
        <end position="427"/>
    </location>
</feature>
<accession>A0A8J1XL35</accession>
<dbReference type="EMBL" id="CAIIXF020000002">
    <property type="protein sequence ID" value="CAH1776541.1"/>
    <property type="molecule type" value="Genomic_DNA"/>
</dbReference>
<evidence type="ECO:0000256" key="1">
    <source>
        <dbReference type="SAM" id="MobiDB-lite"/>
    </source>
</evidence>
<dbReference type="CDD" id="cd00174">
    <property type="entry name" value="SH3"/>
    <property type="match status" value="2"/>
</dbReference>
<feature type="compositionally biased region" description="Basic and acidic residues" evidence="1">
    <location>
        <begin position="663"/>
        <end position="673"/>
    </location>
</feature>
<feature type="region of interest" description="Disordered" evidence="1">
    <location>
        <begin position="1083"/>
        <end position="1108"/>
    </location>
</feature>
<dbReference type="InterPro" id="IPR036028">
    <property type="entry name" value="SH3-like_dom_sf"/>
</dbReference>
<feature type="compositionally biased region" description="Basic and acidic residues" evidence="1">
    <location>
        <begin position="313"/>
        <end position="354"/>
    </location>
</feature>
<feature type="region of interest" description="Disordered" evidence="1">
    <location>
        <begin position="1"/>
        <end position="463"/>
    </location>
</feature>
<dbReference type="SMART" id="SM00326">
    <property type="entry name" value="SH3"/>
    <property type="match status" value="5"/>
</dbReference>
<feature type="compositionally biased region" description="Polar residues" evidence="1">
    <location>
        <begin position="173"/>
        <end position="182"/>
    </location>
</feature>
<feature type="compositionally biased region" description="Basic and acidic residues" evidence="1">
    <location>
        <begin position="442"/>
        <end position="463"/>
    </location>
</feature>
<feature type="region of interest" description="Disordered" evidence="1">
    <location>
        <begin position="642"/>
        <end position="735"/>
    </location>
</feature>